<protein>
    <submittedName>
        <fullName evidence="2">Uncharacterized protein</fullName>
    </submittedName>
</protein>
<dbReference type="Proteomes" id="UP001279734">
    <property type="component" value="Unassembled WGS sequence"/>
</dbReference>
<feature type="region of interest" description="Disordered" evidence="1">
    <location>
        <begin position="70"/>
        <end position="115"/>
    </location>
</feature>
<keyword evidence="3" id="KW-1185">Reference proteome</keyword>
<evidence type="ECO:0000256" key="1">
    <source>
        <dbReference type="SAM" id="MobiDB-lite"/>
    </source>
</evidence>
<dbReference type="AlphaFoldDB" id="A0AAD3XTF8"/>
<evidence type="ECO:0000313" key="3">
    <source>
        <dbReference type="Proteomes" id="UP001279734"/>
    </source>
</evidence>
<sequence length="115" mass="12907">MIDRRWGREVVDHVVSGIDDRRWHLGPTSPWGSLAVVVGDHCPMIVSAPEAEDSISRAFTLANKIKEEGPDLPFKWGRRGTTDQPITTMDNACYTNSSHSEAQKSRKRLKPHQGE</sequence>
<reference evidence="2" key="1">
    <citation type="submission" date="2023-05" db="EMBL/GenBank/DDBJ databases">
        <title>Nepenthes gracilis genome sequencing.</title>
        <authorList>
            <person name="Fukushima K."/>
        </authorList>
    </citation>
    <scope>NUCLEOTIDE SEQUENCE</scope>
    <source>
        <strain evidence="2">SING2019-196</strain>
    </source>
</reference>
<evidence type="ECO:0000313" key="2">
    <source>
        <dbReference type="EMBL" id="GMH16633.1"/>
    </source>
</evidence>
<dbReference type="EMBL" id="BSYO01000016">
    <property type="protein sequence ID" value="GMH16633.1"/>
    <property type="molecule type" value="Genomic_DNA"/>
</dbReference>
<feature type="compositionally biased region" description="Polar residues" evidence="1">
    <location>
        <begin position="82"/>
        <end position="100"/>
    </location>
</feature>
<feature type="compositionally biased region" description="Basic residues" evidence="1">
    <location>
        <begin position="105"/>
        <end position="115"/>
    </location>
</feature>
<proteinExistence type="predicted"/>
<comment type="caution">
    <text evidence="2">The sequence shown here is derived from an EMBL/GenBank/DDBJ whole genome shotgun (WGS) entry which is preliminary data.</text>
</comment>
<name>A0AAD3XTF8_NEPGR</name>
<gene>
    <name evidence="2" type="ORF">Nepgr_018474</name>
</gene>
<accession>A0AAD3XTF8</accession>
<organism evidence="2 3">
    <name type="scientific">Nepenthes gracilis</name>
    <name type="common">Slender pitcher plant</name>
    <dbReference type="NCBI Taxonomy" id="150966"/>
    <lineage>
        <taxon>Eukaryota</taxon>
        <taxon>Viridiplantae</taxon>
        <taxon>Streptophyta</taxon>
        <taxon>Embryophyta</taxon>
        <taxon>Tracheophyta</taxon>
        <taxon>Spermatophyta</taxon>
        <taxon>Magnoliopsida</taxon>
        <taxon>eudicotyledons</taxon>
        <taxon>Gunneridae</taxon>
        <taxon>Pentapetalae</taxon>
        <taxon>Caryophyllales</taxon>
        <taxon>Nepenthaceae</taxon>
        <taxon>Nepenthes</taxon>
    </lineage>
</organism>